<feature type="domain" description="EF-hand" evidence="3">
    <location>
        <begin position="120"/>
        <end position="152"/>
    </location>
</feature>
<sequence length="152" mass="17331">ITIMVQDLTDEQIAEYKEAFSLFDKSGTGMISTRELGNLMKSLGQNPTEAELRDLVNEIDLNGDGEIDFTEFCTLMSKQSHEGDADEELREAFKIFDKDEDGFISPAELRFVMTNLGEKLTDEEIDDMIREADFDGDGLINYEEFVYMITQK</sequence>
<name>A0AAD4JS18_9MUSC</name>
<dbReference type="PANTHER" id="PTHR23048">
    <property type="entry name" value="MYOSIN LIGHT CHAIN 1, 3"/>
    <property type="match status" value="1"/>
</dbReference>
<dbReference type="Pfam" id="PF13499">
    <property type="entry name" value="EF-hand_7"/>
    <property type="match status" value="2"/>
</dbReference>
<dbReference type="GO" id="GO:0016460">
    <property type="term" value="C:myosin II complex"/>
    <property type="evidence" value="ECO:0007669"/>
    <property type="project" value="TreeGrafter"/>
</dbReference>
<evidence type="ECO:0000313" key="5">
    <source>
        <dbReference type="Proteomes" id="UP001200034"/>
    </source>
</evidence>
<dbReference type="SMART" id="SM00054">
    <property type="entry name" value="EFh"/>
    <property type="match status" value="4"/>
</dbReference>
<accession>A0AAD4JS18</accession>
<evidence type="ECO:0000256" key="1">
    <source>
        <dbReference type="ARBA" id="ARBA00022737"/>
    </source>
</evidence>
<dbReference type="PROSITE" id="PS50222">
    <property type="entry name" value="EF_HAND_2"/>
    <property type="match status" value="4"/>
</dbReference>
<evidence type="ECO:0000259" key="3">
    <source>
        <dbReference type="PROSITE" id="PS50222"/>
    </source>
</evidence>
<protein>
    <recommendedName>
        <fullName evidence="3">EF-hand domain-containing protein</fullName>
    </recommendedName>
</protein>
<keyword evidence="2" id="KW-0106">Calcium</keyword>
<reference evidence="4" key="1">
    <citation type="journal article" date="2021" name="Mol. Ecol. Resour.">
        <title>Phylogenomic analyses of the genus Drosophila reveals genomic signals of climate adaptation.</title>
        <authorList>
            <person name="Li F."/>
            <person name="Rane R.V."/>
            <person name="Luria V."/>
            <person name="Xiong Z."/>
            <person name="Chen J."/>
            <person name="Li Z."/>
            <person name="Catullo R.A."/>
            <person name="Griffin P.C."/>
            <person name="Schiffer M."/>
            <person name="Pearce S."/>
            <person name="Lee S.F."/>
            <person name="McElroy K."/>
            <person name="Stocker A."/>
            <person name="Shirriffs J."/>
            <person name="Cockerell F."/>
            <person name="Coppin C."/>
            <person name="Sgro C.M."/>
            <person name="Karger A."/>
            <person name="Cain J.W."/>
            <person name="Weber J.A."/>
            <person name="Santpere G."/>
            <person name="Kirschner M.W."/>
            <person name="Hoffmann A.A."/>
            <person name="Oakeshott J.G."/>
            <person name="Zhang G."/>
        </authorList>
    </citation>
    <scope>NUCLEOTIDE SEQUENCE</scope>
    <source>
        <strain evidence="4">BGI-SZ-2011g</strain>
    </source>
</reference>
<dbReference type="InterPro" id="IPR050230">
    <property type="entry name" value="CALM/Myosin/TropC-like"/>
</dbReference>
<dbReference type="PANTHER" id="PTHR23048:SF0">
    <property type="entry name" value="CALMODULIN LIKE 3"/>
    <property type="match status" value="1"/>
</dbReference>
<dbReference type="InterPro" id="IPR018247">
    <property type="entry name" value="EF_Hand_1_Ca_BS"/>
</dbReference>
<dbReference type="FunFam" id="1.10.238.10:FF:000001">
    <property type="entry name" value="Calmodulin 1"/>
    <property type="match status" value="1"/>
</dbReference>
<dbReference type="EMBL" id="JAJJHW010003409">
    <property type="protein sequence ID" value="KAH8358566.1"/>
    <property type="molecule type" value="Genomic_DNA"/>
</dbReference>
<proteinExistence type="predicted"/>
<feature type="domain" description="EF-hand" evidence="3">
    <location>
        <begin position="84"/>
        <end position="119"/>
    </location>
</feature>
<keyword evidence="1" id="KW-0677">Repeat</keyword>
<dbReference type="CDD" id="cd00051">
    <property type="entry name" value="EFh"/>
    <property type="match status" value="2"/>
</dbReference>
<dbReference type="GO" id="GO:0005509">
    <property type="term" value="F:calcium ion binding"/>
    <property type="evidence" value="ECO:0007669"/>
    <property type="project" value="InterPro"/>
</dbReference>
<evidence type="ECO:0000313" key="4">
    <source>
        <dbReference type="EMBL" id="KAH8358566.1"/>
    </source>
</evidence>
<dbReference type="AlphaFoldDB" id="A0AAD4JS18"/>
<organism evidence="4 5">
    <name type="scientific">Drosophila rubida</name>
    <dbReference type="NCBI Taxonomy" id="30044"/>
    <lineage>
        <taxon>Eukaryota</taxon>
        <taxon>Metazoa</taxon>
        <taxon>Ecdysozoa</taxon>
        <taxon>Arthropoda</taxon>
        <taxon>Hexapoda</taxon>
        <taxon>Insecta</taxon>
        <taxon>Pterygota</taxon>
        <taxon>Neoptera</taxon>
        <taxon>Endopterygota</taxon>
        <taxon>Diptera</taxon>
        <taxon>Brachycera</taxon>
        <taxon>Muscomorpha</taxon>
        <taxon>Ephydroidea</taxon>
        <taxon>Drosophilidae</taxon>
        <taxon>Drosophila</taxon>
    </lineage>
</organism>
<keyword evidence="5" id="KW-1185">Reference proteome</keyword>
<feature type="non-terminal residue" evidence="4">
    <location>
        <position position="1"/>
    </location>
</feature>
<feature type="domain" description="EF-hand" evidence="3">
    <location>
        <begin position="11"/>
        <end position="46"/>
    </location>
</feature>
<dbReference type="SUPFAM" id="SSF47473">
    <property type="entry name" value="EF-hand"/>
    <property type="match status" value="1"/>
</dbReference>
<dbReference type="InterPro" id="IPR011992">
    <property type="entry name" value="EF-hand-dom_pair"/>
</dbReference>
<dbReference type="InterPro" id="IPR002048">
    <property type="entry name" value="EF_hand_dom"/>
</dbReference>
<gene>
    <name evidence="4" type="ORF">KR093_000883</name>
</gene>
<comment type="caution">
    <text evidence="4">The sequence shown here is derived from an EMBL/GenBank/DDBJ whole genome shotgun (WGS) entry which is preliminary data.</text>
</comment>
<evidence type="ECO:0000256" key="2">
    <source>
        <dbReference type="ARBA" id="ARBA00022837"/>
    </source>
</evidence>
<feature type="domain" description="EF-hand" evidence="3">
    <location>
        <begin position="47"/>
        <end position="82"/>
    </location>
</feature>
<dbReference type="PROSITE" id="PS00018">
    <property type="entry name" value="EF_HAND_1"/>
    <property type="match status" value="4"/>
</dbReference>
<dbReference type="Gene3D" id="1.10.238.10">
    <property type="entry name" value="EF-hand"/>
    <property type="match status" value="3"/>
</dbReference>
<dbReference type="Proteomes" id="UP001200034">
    <property type="component" value="Unassembled WGS sequence"/>
</dbReference>